<protein>
    <submittedName>
        <fullName evidence="1">Uncharacterized protein</fullName>
    </submittedName>
</protein>
<accession>A0A1V2VTT5</accession>
<organism evidence="1 2">
    <name type="scientific">Burkholderia cenocepacia</name>
    <dbReference type="NCBI Taxonomy" id="95486"/>
    <lineage>
        <taxon>Bacteria</taxon>
        <taxon>Pseudomonadati</taxon>
        <taxon>Pseudomonadota</taxon>
        <taxon>Betaproteobacteria</taxon>
        <taxon>Burkholderiales</taxon>
        <taxon>Burkholderiaceae</taxon>
        <taxon>Burkholderia</taxon>
        <taxon>Burkholderia cepacia complex</taxon>
    </lineage>
</organism>
<comment type="caution">
    <text evidence="1">The sequence shown here is derived from an EMBL/GenBank/DDBJ whole genome shotgun (WGS) entry which is preliminary data.</text>
</comment>
<evidence type="ECO:0000313" key="2">
    <source>
        <dbReference type="Proteomes" id="UP000188543"/>
    </source>
</evidence>
<reference evidence="1 2" key="1">
    <citation type="submission" date="2016-08" db="EMBL/GenBank/DDBJ databases">
        <authorList>
            <person name="Seilhamer J.J."/>
        </authorList>
    </citation>
    <scope>NUCLEOTIDE SEQUENCE [LARGE SCALE GENOMIC DNA]</scope>
    <source>
        <strain evidence="1 2">VC14762</strain>
    </source>
</reference>
<dbReference type="Proteomes" id="UP000188543">
    <property type="component" value="Unassembled WGS sequence"/>
</dbReference>
<gene>
    <name evidence="1" type="ORF">A8E72_34040</name>
</gene>
<name>A0A1V2VTT5_9BURK</name>
<dbReference type="AlphaFoldDB" id="A0A1V2VTT5"/>
<sequence length="60" mass="6991">MNAVTTDEKLVYDEATDSFIYQDSNYPEEEWAKFDATVIEGKKIYSIGGWSWCWSAEEIE</sequence>
<evidence type="ECO:0000313" key="1">
    <source>
        <dbReference type="EMBL" id="ONU76335.1"/>
    </source>
</evidence>
<proteinExistence type="predicted"/>
<dbReference type="EMBL" id="MUTJ01000100">
    <property type="protein sequence ID" value="ONU76335.1"/>
    <property type="molecule type" value="Genomic_DNA"/>
</dbReference>